<name>A0A3N5XWM7_9ALTE</name>
<dbReference type="RefSeq" id="WP_124029230.1">
    <property type="nucleotide sequence ID" value="NZ_JBHRSN010000013.1"/>
</dbReference>
<evidence type="ECO:0000313" key="1">
    <source>
        <dbReference type="EMBL" id="RPJ65102.1"/>
    </source>
</evidence>
<dbReference type="EMBL" id="RPOK01000006">
    <property type="protein sequence ID" value="RPJ65102.1"/>
    <property type="molecule type" value="Genomic_DNA"/>
</dbReference>
<dbReference type="GO" id="GO:0003746">
    <property type="term" value="F:translation elongation factor activity"/>
    <property type="evidence" value="ECO:0007669"/>
    <property type="project" value="UniProtKB-KW"/>
</dbReference>
<keyword evidence="1" id="KW-0648">Protein biosynthesis</keyword>
<dbReference type="OrthoDB" id="5298591at2"/>
<proteinExistence type="predicted"/>
<dbReference type="AlphaFoldDB" id="A0A3N5XWM7"/>
<keyword evidence="1" id="KW-0251">Elongation factor</keyword>
<dbReference type="Pfam" id="PF04315">
    <property type="entry name" value="EpmC"/>
    <property type="match status" value="1"/>
</dbReference>
<dbReference type="Proteomes" id="UP000275281">
    <property type="component" value="Unassembled WGS sequence"/>
</dbReference>
<accession>A0A3N5XWM7</accession>
<evidence type="ECO:0000313" key="2">
    <source>
        <dbReference type="Proteomes" id="UP000275281"/>
    </source>
</evidence>
<reference evidence="1 2" key="1">
    <citation type="submission" date="2018-11" db="EMBL/GenBank/DDBJ databases">
        <authorList>
            <person name="Ye M.-Q."/>
            <person name="Du Z.-J."/>
        </authorList>
    </citation>
    <scope>NUCLEOTIDE SEQUENCE [LARGE SCALE GENOMIC DNA]</scope>
    <source>
        <strain evidence="1 2">U0105</strain>
    </source>
</reference>
<gene>
    <name evidence="1" type="ORF">DRW07_17475</name>
</gene>
<dbReference type="InterPro" id="IPR007411">
    <property type="entry name" value="EpmC"/>
</dbReference>
<sequence length="178" mass="20308">MHEHNNVERLIALFNRTFSAYNTRLIKGEGEPVYIPANETVPYHRIEFAHGFFASALHEVAHWCIAGASRRLLEDYGYWYCPDGRDHLQQKAFESVEIKPQALEWAFSLASGQPFRVSTDNLDGAEPDRETFTSNVKSQLLTYMAEGFPPRAAIFIRALETEFNRPQIGEHSLMECAA</sequence>
<organism evidence="1 2">
    <name type="scientific">Alteromonas sediminis</name>
    <dbReference type="NCBI Taxonomy" id="2259342"/>
    <lineage>
        <taxon>Bacteria</taxon>
        <taxon>Pseudomonadati</taxon>
        <taxon>Pseudomonadota</taxon>
        <taxon>Gammaproteobacteria</taxon>
        <taxon>Alteromonadales</taxon>
        <taxon>Alteromonadaceae</taxon>
        <taxon>Alteromonas/Salinimonas group</taxon>
        <taxon>Alteromonas</taxon>
    </lineage>
</organism>
<protein>
    <submittedName>
        <fullName evidence="1">Elongation factor P hydroxylase</fullName>
    </submittedName>
</protein>
<keyword evidence="2" id="KW-1185">Reference proteome</keyword>
<comment type="caution">
    <text evidence="1">The sequence shown here is derived from an EMBL/GenBank/DDBJ whole genome shotgun (WGS) entry which is preliminary data.</text>
</comment>